<reference evidence="1" key="1">
    <citation type="journal article" date="2014" name="Front. Microbiol.">
        <title>High frequency of phylogenetically diverse reductive dehalogenase-homologous genes in deep subseafloor sedimentary metagenomes.</title>
        <authorList>
            <person name="Kawai M."/>
            <person name="Futagami T."/>
            <person name="Toyoda A."/>
            <person name="Takaki Y."/>
            <person name="Nishi S."/>
            <person name="Hori S."/>
            <person name="Arai W."/>
            <person name="Tsubouchi T."/>
            <person name="Morono Y."/>
            <person name="Uchiyama I."/>
            <person name="Ito T."/>
            <person name="Fujiyama A."/>
            <person name="Inagaki F."/>
            <person name="Takami H."/>
        </authorList>
    </citation>
    <scope>NUCLEOTIDE SEQUENCE</scope>
    <source>
        <strain evidence="1">Expedition CK06-06</strain>
    </source>
</reference>
<feature type="non-terminal residue" evidence="1">
    <location>
        <position position="118"/>
    </location>
</feature>
<sequence>MTAAYNVENRRYELNGDGTGLQRVKFAMPTPPTGTNQAIYVMRISTDLNGNMSETVAGDSAMFFGFSFDGVYPQTNEASTSQYDNFFGSANSDISAPYSTVYAADNSGNQVLSLSFSG</sequence>
<comment type="caution">
    <text evidence="1">The sequence shown here is derived from an EMBL/GenBank/DDBJ whole genome shotgun (WGS) entry which is preliminary data.</text>
</comment>
<dbReference type="EMBL" id="BARS01010429">
    <property type="protein sequence ID" value="GAF93468.1"/>
    <property type="molecule type" value="Genomic_DNA"/>
</dbReference>
<organism evidence="1">
    <name type="scientific">marine sediment metagenome</name>
    <dbReference type="NCBI Taxonomy" id="412755"/>
    <lineage>
        <taxon>unclassified sequences</taxon>
        <taxon>metagenomes</taxon>
        <taxon>ecological metagenomes</taxon>
    </lineage>
</organism>
<proteinExistence type="predicted"/>
<dbReference type="AlphaFoldDB" id="X0TIX3"/>
<evidence type="ECO:0000313" key="1">
    <source>
        <dbReference type="EMBL" id="GAF93468.1"/>
    </source>
</evidence>
<protein>
    <submittedName>
        <fullName evidence="1">Uncharacterized protein</fullName>
    </submittedName>
</protein>
<name>X0TIX3_9ZZZZ</name>
<gene>
    <name evidence="1" type="ORF">S01H1_19332</name>
</gene>
<accession>X0TIX3</accession>